<dbReference type="InterPro" id="IPR020843">
    <property type="entry name" value="ER"/>
</dbReference>
<evidence type="ECO:0000256" key="6">
    <source>
        <dbReference type="ARBA" id="ARBA00023002"/>
    </source>
</evidence>
<comment type="caution">
    <text evidence="11">The sequence shown here is derived from an EMBL/GenBank/DDBJ whole genome shotgun (WGS) entry which is preliminary data.</text>
</comment>
<dbReference type="PANTHER" id="PTHR42940:SF8">
    <property type="entry name" value="VACUOLAR PROTEIN SORTING-ASSOCIATED PROTEIN 11"/>
    <property type="match status" value="1"/>
</dbReference>
<protein>
    <recommendedName>
        <fullName evidence="3">alcohol dehydrogenase</fullName>
        <ecNumber evidence="3">1.1.1.1</ecNumber>
    </recommendedName>
</protein>
<feature type="domain" description="Enoyl reductase (ER)" evidence="10">
    <location>
        <begin position="2"/>
        <end position="346"/>
    </location>
</feature>
<dbReference type="InterPro" id="IPR011032">
    <property type="entry name" value="GroES-like_sf"/>
</dbReference>
<dbReference type="InterPro" id="IPR002328">
    <property type="entry name" value="ADH_Zn_CS"/>
</dbReference>
<dbReference type="EC" id="1.1.1.1" evidence="3"/>
<keyword evidence="12" id="KW-1185">Reference proteome</keyword>
<evidence type="ECO:0000256" key="8">
    <source>
        <dbReference type="ARBA" id="ARBA00049243"/>
    </source>
</evidence>
<dbReference type="RefSeq" id="WP_108346476.1">
    <property type="nucleotide sequence ID" value="NZ_PYXZ01000011.1"/>
</dbReference>
<dbReference type="InterPro" id="IPR013154">
    <property type="entry name" value="ADH-like_N"/>
</dbReference>
<evidence type="ECO:0000256" key="2">
    <source>
        <dbReference type="ARBA" id="ARBA00008072"/>
    </source>
</evidence>
<keyword evidence="4 9" id="KW-0479">Metal-binding</keyword>
<dbReference type="AlphaFoldDB" id="A0A2R7YSJ0"/>
<dbReference type="Proteomes" id="UP000244867">
    <property type="component" value="Unassembled WGS sequence"/>
</dbReference>
<comment type="catalytic activity">
    <reaction evidence="7">
        <text>a secondary alcohol + NAD(+) = a ketone + NADH + H(+)</text>
        <dbReference type="Rhea" id="RHEA:10740"/>
        <dbReference type="ChEBI" id="CHEBI:15378"/>
        <dbReference type="ChEBI" id="CHEBI:17087"/>
        <dbReference type="ChEBI" id="CHEBI:35681"/>
        <dbReference type="ChEBI" id="CHEBI:57540"/>
        <dbReference type="ChEBI" id="CHEBI:57945"/>
        <dbReference type="EC" id="1.1.1.1"/>
    </reaction>
</comment>
<gene>
    <name evidence="11" type="ORF">C7S10_20175</name>
</gene>
<evidence type="ECO:0000259" key="10">
    <source>
        <dbReference type="SMART" id="SM00829"/>
    </source>
</evidence>
<sequence length="354" mass="36719">MKALRLEAWKSPAVLREVERPDPGPGEVLVQVGGAGACHSDLHLMHEFSEGQLPWSPPFTLGHENAGWVHTLGPGVSGLDPGQPVAVVGAWGCGTCARCRADLETYCDHPERTSAPGGGGGLGLDGGMAEFLLVPDARHLVALPDGLDPVRAAPLTDAALTPYHAVRRSWGKLTPGSTAVVIGAGGLGHLGVQVLRATTAARIIAVDPRDTARALAERGGADLVLAPGDDVVDQVREATGGLGADVVLDFVGADDTLRAGAAMCRQMADLTIVGLGGGALPVSFFGVPYEVSVQSTYWGNRRELVEVLQLAARGLVDAEVRVFGLDEAVTAYELLEVGAIDGRAVVSPSTEYRP</sequence>
<proteinExistence type="inferred from homology"/>
<evidence type="ECO:0000313" key="12">
    <source>
        <dbReference type="Proteomes" id="UP000244867"/>
    </source>
</evidence>
<dbReference type="Gene3D" id="3.90.180.10">
    <property type="entry name" value="Medium-chain alcohol dehydrogenases, catalytic domain"/>
    <property type="match status" value="1"/>
</dbReference>
<dbReference type="InterPro" id="IPR036291">
    <property type="entry name" value="NAD(P)-bd_dom_sf"/>
</dbReference>
<dbReference type="Pfam" id="PF08240">
    <property type="entry name" value="ADH_N"/>
    <property type="match status" value="1"/>
</dbReference>
<keyword evidence="5 9" id="KW-0862">Zinc</keyword>
<comment type="cofactor">
    <cofactor evidence="1 9">
        <name>Zn(2+)</name>
        <dbReference type="ChEBI" id="CHEBI:29105"/>
    </cofactor>
</comment>
<comment type="catalytic activity">
    <reaction evidence="8">
        <text>a primary alcohol + NAD(+) = an aldehyde + NADH + H(+)</text>
        <dbReference type="Rhea" id="RHEA:10736"/>
        <dbReference type="ChEBI" id="CHEBI:15378"/>
        <dbReference type="ChEBI" id="CHEBI:15734"/>
        <dbReference type="ChEBI" id="CHEBI:17478"/>
        <dbReference type="ChEBI" id="CHEBI:57540"/>
        <dbReference type="ChEBI" id="CHEBI:57945"/>
        <dbReference type="EC" id="1.1.1.1"/>
    </reaction>
</comment>
<dbReference type="Pfam" id="PF00107">
    <property type="entry name" value="ADH_zinc_N"/>
    <property type="match status" value="1"/>
</dbReference>
<accession>A0A2R7YSJ0</accession>
<dbReference type="GO" id="GO:0008270">
    <property type="term" value="F:zinc ion binding"/>
    <property type="evidence" value="ECO:0007669"/>
    <property type="project" value="InterPro"/>
</dbReference>
<evidence type="ECO:0000256" key="7">
    <source>
        <dbReference type="ARBA" id="ARBA00049164"/>
    </source>
</evidence>
<dbReference type="CDD" id="cd05284">
    <property type="entry name" value="arabinose_DH_like"/>
    <property type="match status" value="1"/>
</dbReference>
<dbReference type="EMBL" id="PYXZ01000011">
    <property type="protein sequence ID" value="PUA79378.1"/>
    <property type="molecule type" value="Genomic_DNA"/>
</dbReference>
<evidence type="ECO:0000256" key="3">
    <source>
        <dbReference type="ARBA" id="ARBA00013190"/>
    </source>
</evidence>
<name>A0A2R7YSJ0_9ACTN</name>
<dbReference type="OrthoDB" id="3567264at2"/>
<evidence type="ECO:0000256" key="1">
    <source>
        <dbReference type="ARBA" id="ARBA00001947"/>
    </source>
</evidence>
<dbReference type="Gene3D" id="3.40.50.720">
    <property type="entry name" value="NAD(P)-binding Rossmann-like Domain"/>
    <property type="match status" value="1"/>
</dbReference>
<dbReference type="InterPro" id="IPR013149">
    <property type="entry name" value="ADH-like_C"/>
</dbReference>
<dbReference type="PANTHER" id="PTHR42940">
    <property type="entry name" value="ALCOHOL DEHYDROGENASE 1-RELATED"/>
    <property type="match status" value="1"/>
</dbReference>
<dbReference type="GO" id="GO:0004022">
    <property type="term" value="F:alcohol dehydrogenase (NAD+) activity"/>
    <property type="evidence" value="ECO:0007669"/>
    <property type="project" value="UniProtKB-EC"/>
</dbReference>
<dbReference type="SUPFAM" id="SSF51735">
    <property type="entry name" value="NAD(P)-binding Rossmann-fold domains"/>
    <property type="match status" value="1"/>
</dbReference>
<reference evidence="11 12" key="1">
    <citation type="submission" date="2018-03" db="EMBL/GenBank/DDBJ databases">
        <authorList>
            <person name="Keele B.F."/>
        </authorList>
    </citation>
    <scope>NUCLEOTIDE SEQUENCE [LARGE SCALE GENOMIC DNA]</scope>
    <source>
        <strain evidence="11 12">IB-3</strain>
    </source>
</reference>
<comment type="similarity">
    <text evidence="2 9">Belongs to the zinc-containing alcohol dehydrogenase family.</text>
</comment>
<evidence type="ECO:0000313" key="11">
    <source>
        <dbReference type="EMBL" id="PUA79378.1"/>
    </source>
</evidence>
<dbReference type="SUPFAM" id="SSF50129">
    <property type="entry name" value="GroES-like"/>
    <property type="match status" value="1"/>
</dbReference>
<organism evidence="11 12">
    <name type="scientific">Nocardioides currus</name>
    <dbReference type="NCBI Taxonomy" id="2133958"/>
    <lineage>
        <taxon>Bacteria</taxon>
        <taxon>Bacillati</taxon>
        <taxon>Actinomycetota</taxon>
        <taxon>Actinomycetes</taxon>
        <taxon>Propionibacteriales</taxon>
        <taxon>Nocardioidaceae</taxon>
        <taxon>Nocardioides</taxon>
    </lineage>
</organism>
<evidence type="ECO:0000256" key="9">
    <source>
        <dbReference type="RuleBase" id="RU361277"/>
    </source>
</evidence>
<keyword evidence="6" id="KW-0560">Oxidoreductase</keyword>
<evidence type="ECO:0000256" key="4">
    <source>
        <dbReference type="ARBA" id="ARBA00022723"/>
    </source>
</evidence>
<dbReference type="PROSITE" id="PS00059">
    <property type="entry name" value="ADH_ZINC"/>
    <property type="match status" value="1"/>
</dbReference>
<evidence type="ECO:0000256" key="5">
    <source>
        <dbReference type="ARBA" id="ARBA00022833"/>
    </source>
</evidence>
<dbReference type="SMART" id="SM00829">
    <property type="entry name" value="PKS_ER"/>
    <property type="match status" value="1"/>
</dbReference>